<proteinExistence type="predicted"/>
<dbReference type="Proteomes" id="UP000784294">
    <property type="component" value="Unassembled WGS sequence"/>
</dbReference>
<protein>
    <submittedName>
        <fullName evidence="1">Uncharacterized protein</fullName>
    </submittedName>
</protein>
<gene>
    <name evidence="1" type="ORF">PXEA_LOCUS21605</name>
</gene>
<keyword evidence="2" id="KW-1185">Reference proteome</keyword>
<accession>A0A448X4X5</accession>
<evidence type="ECO:0000313" key="1">
    <source>
        <dbReference type="EMBL" id="VEL28165.1"/>
    </source>
</evidence>
<name>A0A448X4X5_9PLAT</name>
<organism evidence="1 2">
    <name type="scientific">Protopolystoma xenopodis</name>
    <dbReference type="NCBI Taxonomy" id="117903"/>
    <lineage>
        <taxon>Eukaryota</taxon>
        <taxon>Metazoa</taxon>
        <taxon>Spiralia</taxon>
        <taxon>Lophotrochozoa</taxon>
        <taxon>Platyhelminthes</taxon>
        <taxon>Monogenea</taxon>
        <taxon>Polyopisthocotylea</taxon>
        <taxon>Polystomatidea</taxon>
        <taxon>Polystomatidae</taxon>
        <taxon>Protopolystoma</taxon>
    </lineage>
</organism>
<evidence type="ECO:0000313" key="2">
    <source>
        <dbReference type="Proteomes" id="UP000784294"/>
    </source>
</evidence>
<comment type="caution">
    <text evidence="1">The sequence shown here is derived from an EMBL/GenBank/DDBJ whole genome shotgun (WGS) entry which is preliminary data.</text>
</comment>
<reference evidence="1" key="1">
    <citation type="submission" date="2018-11" db="EMBL/GenBank/DDBJ databases">
        <authorList>
            <consortium name="Pathogen Informatics"/>
        </authorList>
    </citation>
    <scope>NUCLEOTIDE SEQUENCE</scope>
</reference>
<dbReference type="EMBL" id="CAAALY010092853">
    <property type="protein sequence ID" value="VEL28165.1"/>
    <property type="molecule type" value="Genomic_DNA"/>
</dbReference>
<sequence length="88" mass="10429">MLPRARLKAWPRVAGTGVLTWQHGLMRKRGKKGRIMHVQTRKDWTIVWVTFLRCHHLGSLRRFSWLSLRREEEESGVFLQPHAKTSQV</sequence>
<dbReference type="AlphaFoldDB" id="A0A448X4X5"/>